<dbReference type="Pfam" id="PF04290">
    <property type="entry name" value="DctQ"/>
    <property type="match status" value="1"/>
</dbReference>
<evidence type="ECO:0000313" key="12">
    <source>
        <dbReference type="Proteomes" id="UP001595840"/>
    </source>
</evidence>
<proteinExistence type="inferred from homology"/>
<comment type="caution">
    <text evidence="11">The sequence shown here is derived from an EMBL/GenBank/DDBJ whole genome shotgun (WGS) entry which is preliminary data.</text>
</comment>
<protein>
    <recommendedName>
        <fullName evidence="9">TRAP transporter small permease protein</fullName>
    </recommendedName>
</protein>
<reference evidence="12" key="1">
    <citation type="journal article" date="2019" name="Int. J. Syst. Evol. Microbiol.">
        <title>The Global Catalogue of Microorganisms (GCM) 10K type strain sequencing project: providing services to taxonomists for standard genome sequencing and annotation.</title>
        <authorList>
            <consortium name="The Broad Institute Genomics Platform"/>
            <consortium name="The Broad Institute Genome Sequencing Center for Infectious Disease"/>
            <person name="Wu L."/>
            <person name="Ma J."/>
        </authorList>
    </citation>
    <scope>NUCLEOTIDE SEQUENCE [LARGE SCALE GENOMIC DNA]</scope>
    <source>
        <strain evidence="12">CECT 8570</strain>
    </source>
</reference>
<name>A0ABV8UZT1_9GAMM</name>
<keyword evidence="7 9" id="KW-0472">Membrane</keyword>
<organism evidence="11 12">
    <name type="scientific">Simiduia curdlanivorans</name>
    <dbReference type="NCBI Taxonomy" id="1492769"/>
    <lineage>
        <taxon>Bacteria</taxon>
        <taxon>Pseudomonadati</taxon>
        <taxon>Pseudomonadota</taxon>
        <taxon>Gammaproteobacteria</taxon>
        <taxon>Cellvibrionales</taxon>
        <taxon>Cellvibrionaceae</taxon>
        <taxon>Simiduia</taxon>
    </lineage>
</organism>
<keyword evidence="12" id="KW-1185">Reference proteome</keyword>
<comment type="subcellular location">
    <subcellularLocation>
        <location evidence="1 9">Cell inner membrane</location>
        <topology evidence="1 9">Multi-pass membrane protein</topology>
    </subcellularLocation>
</comment>
<dbReference type="PANTHER" id="PTHR35011">
    <property type="entry name" value="2,3-DIKETO-L-GULONATE TRAP TRANSPORTER SMALL PERMEASE PROTEIN YIAM"/>
    <property type="match status" value="1"/>
</dbReference>
<keyword evidence="3" id="KW-1003">Cell membrane</keyword>
<evidence type="ECO:0000256" key="7">
    <source>
        <dbReference type="ARBA" id="ARBA00023136"/>
    </source>
</evidence>
<evidence type="ECO:0000313" key="11">
    <source>
        <dbReference type="EMBL" id="MFC4361204.1"/>
    </source>
</evidence>
<feature type="transmembrane region" description="Helical" evidence="9">
    <location>
        <begin position="133"/>
        <end position="154"/>
    </location>
</feature>
<evidence type="ECO:0000256" key="6">
    <source>
        <dbReference type="ARBA" id="ARBA00022989"/>
    </source>
</evidence>
<evidence type="ECO:0000256" key="4">
    <source>
        <dbReference type="ARBA" id="ARBA00022519"/>
    </source>
</evidence>
<evidence type="ECO:0000256" key="9">
    <source>
        <dbReference type="RuleBase" id="RU369079"/>
    </source>
</evidence>
<dbReference type="PANTHER" id="PTHR35011:SF4">
    <property type="entry name" value="SLL1102 PROTEIN"/>
    <property type="match status" value="1"/>
</dbReference>
<feature type="transmembrane region" description="Helical" evidence="9">
    <location>
        <begin position="93"/>
        <end position="113"/>
    </location>
</feature>
<comment type="similarity">
    <text evidence="8 9">Belongs to the TRAP transporter small permease family.</text>
</comment>
<evidence type="ECO:0000256" key="3">
    <source>
        <dbReference type="ARBA" id="ARBA00022475"/>
    </source>
</evidence>
<evidence type="ECO:0000259" key="10">
    <source>
        <dbReference type="Pfam" id="PF04290"/>
    </source>
</evidence>
<keyword evidence="5 9" id="KW-0812">Transmembrane</keyword>
<evidence type="ECO:0000256" key="2">
    <source>
        <dbReference type="ARBA" id="ARBA00022448"/>
    </source>
</evidence>
<feature type="transmembrane region" description="Helical" evidence="9">
    <location>
        <begin position="55"/>
        <end position="72"/>
    </location>
</feature>
<dbReference type="InterPro" id="IPR055348">
    <property type="entry name" value="DctQ"/>
</dbReference>
<dbReference type="InterPro" id="IPR007387">
    <property type="entry name" value="TRAP_DctQ"/>
</dbReference>
<comment type="function">
    <text evidence="9">Part of the tripartite ATP-independent periplasmic (TRAP) transport system.</text>
</comment>
<evidence type="ECO:0000256" key="1">
    <source>
        <dbReference type="ARBA" id="ARBA00004429"/>
    </source>
</evidence>
<evidence type="ECO:0000256" key="5">
    <source>
        <dbReference type="ARBA" id="ARBA00022692"/>
    </source>
</evidence>
<dbReference type="Proteomes" id="UP001595840">
    <property type="component" value="Unassembled WGS sequence"/>
</dbReference>
<accession>A0ABV8UZT1</accession>
<feature type="domain" description="Tripartite ATP-independent periplasmic transporters DctQ component" evidence="10">
    <location>
        <begin position="31"/>
        <end position="163"/>
    </location>
</feature>
<feature type="transmembrane region" description="Helical" evidence="9">
    <location>
        <begin position="20"/>
        <end position="43"/>
    </location>
</feature>
<gene>
    <name evidence="11" type="ORF">ACFOX3_02760</name>
</gene>
<keyword evidence="2 9" id="KW-0813">Transport</keyword>
<dbReference type="EMBL" id="JBHSCX010000003">
    <property type="protein sequence ID" value="MFC4361204.1"/>
    <property type="molecule type" value="Genomic_DNA"/>
</dbReference>
<dbReference type="RefSeq" id="WP_290260125.1">
    <property type="nucleotide sequence ID" value="NZ_JAUFQG010000004.1"/>
</dbReference>
<comment type="subunit">
    <text evidence="9">The complex comprises the extracytoplasmic solute receptor protein and the two transmembrane proteins.</text>
</comment>
<sequence>MDFATLIQTQRRLCAITSALGRAVAWLTLLMVLLTSCVVLLRYGFNIGSVALQESVTYLHGIVFLLALAYTADTDQHVRVDIFYRRFSPRTQAWVNCLGSLVFLLPFAVYLLWVTWPFFVNAWHIRETSAEAAGLPFVYLLKGLLPLAAASLVLQAIGQVLGQLGHLVTGEFES</sequence>
<keyword evidence="4 9" id="KW-0997">Cell inner membrane</keyword>
<evidence type="ECO:0000256" key="8">
    <source>
        <dbReference type="ARBA" id="ARBA00038436"/>
    </source>
</evidence>
<keyword evidence="6 9" id="KW-1133">Transmembrane helix</keyword>